<sequence>MKPKISIIIPCYNVQNYIEQCLDSIINQTYSNLEMICINDGSTDNTLDLLQKYERQDPRIKILNQQNKGLSESRNVGVDAAVGQYIMFVDSDDWIDENLITEVLTPDLETDLYCCSYNRVFRNKMLPRVLNLSGSCTAEHLQKRIVGLSGGELLDPGQADSIVTAWGKIYKTQIIKNNKIKFIDTKKIGTEDALFNIQYLNFAEKVYVKDKPLYFYRRSNVSSLTSNYKPRLFSQWKYLYNLIGQEISNKNIDFKEALNNRICLGVLNLSLNEMNNSSFVDRYKNIKLILRDEIYKDSFDHFRLNYLPLHWKMFYFLAKKKSTIGVYGMISFINIIQKFKNL</sequence>
<evidence type="ECO:0000259" key="3">
    <source>
        <dbReference type="Pfam" id="PF00535"/>
    </source>
</evidence>
<dbReference type="EMBL" id="FNWX01000006">
    <property type="protein sequence ID" value="SEH47918.1"/>
    <property type="molecule type" value="Genomic_DNA"/>
</dbReference>
<dbReference type="PANTHER" id="PTHR22916:SF51">
    <property type="entry name" value="GLYCOSYLTRANSFERASE EPSH-RELATED"/>
    <property type="match status" value="1"/>
</dbReference>
<dbReference type="Pfam" id="PF00535">
    <property type="entry name" value="Glycos_transf_2"/>
    <property type="match status" value="1"/>
</dbReference>
<reference evidence="5" key="1">
    <citation type="submission" date="2016-10" db="EMBL/GenBank/DDBJ databases">
        <authorList>
            <person name="Varghese N."/>
            <person name="Submissions S."/>
        </authorList>
    </citation>
    <scope>NUCLEOTIDE SEQUENCE [LARGE SCALE GENOMIC DNA]</scope>
    <source>
        <strain evidence="5">DSM 19326</strain>
    </source>
</reference>
<protein>
    <submittedName>
        <fullName evidence="4">Glycosyltransferase involved in cell wall bisynthesis</fullName>
    </submittedName>
</protein>
<gene>
    <name evidence="4" type="ORF">SAMN05421793_10665</name>
</gene>
<evidence type="ECO:0000313" key="4">
    <source>
        <dbReference type="EMBL" id="SEH47918.1"/>
    </source>
</evidence>
<dbReference type="RefSeq" id="WP_089768601.1">
    <property type="nucleotide sequence ID" value="NZ_FNWX01000006.1"/>
</dbReference>
<dbReference type="Proteomes" id="UP000198555">
    <property type="component" value="Unassembled WGS sequence"/>
</dbReference>
<dbReference type="STRING" id="420404.SAMN05421793_10665"/>
<dbReference type="InterPro" id="IPR029044">
    <property type="entry name" value="Nucleotide-diphossugar_trans"/>
</dbReference>
<keyword evidence="1" id="KW-0328">Glycosyltransferase</keyword>
<organism evidence="4 5">
    <name type="scientific">Epilithonimonas hominis</name>
    <dbReference type="NCBI Taxonomy" id="420404"/>
    <lineage>
        <taxon>Bacteria</taxon>
        <taxon>Pseudomonadati</taxon>
        <taxon>Bacteroidota</taxon>
        <taxon>Flavobacteriia</taxon>
        <taxon>Flavobacteriales</taxon>
        <taxon>Weeksellaceae</taxon>
        <taxon>Chryseobacterium group</taxon>
        <taxon>Epilithonimonas</taxon>
    </lineage>
</organism>
<dbReference type="InterPro" id="IPR001173">
    <property type="entry name" value="Glyco_trans_2-like"/>
</dbReference>
<dbReference type="Gene3D" id="3.90.550.10">
    <property type="entry name" value="Spore Coat Polysaccharide Biosynthesis Protein SpsA, Chain A"/>
    <property type="match status" value="1"/>
</dbReference>
<dbReference type="SUPFAM" id="SSF53448">
    <property type="entry name" value="Nucleotide-diphospho-sugar transferases"/>
    <property type="match status" value="1"/>
</dbReference>
<proteinExistence type="predicted"/>
<keyword evidence="2 4" id="KW-0808">Transferase</keyword>
<dbReference type="GO" id="GO:0016758">
    <property type="term" value="F:hexosyltransferase activity"/>
    <property type="evidence" value="ECO:0007669"/>
    <property type="project" value="UniProtKB-ARBA"/>
</dbReference>
<keyword evidence="5" id="KW-1185">Reference proteome</keyword>
<evidence type="ECO:0000256" key="2">
    <source>
        <dbReference type="ARBA" id="ARBA00022679"/>
    </source>
</evidence>
<evidence type="ECO:0000313" key="5">
    <source>
        <dbReference type="Proteomes" id="UP000198555"/>
    </source>
</evidence>
<name>A0A1H6INN1_9FLAO</name>
<dbReference type="AlphaFoldDB" id="A0A1H6INN1"/>
<feature type="domain" description="Glycosyltransferase 2-like" evidence="3">
    <location>
        <begin position="6"/>
        <end position="123"/>
    </location>
</feature>
<dbReference type="PANTHER" id="PTHR22916">
    <property type="entry name" value="GLYCOSYLTRANSFERASE"/>
    <property type="match status" value="1"/>
</dbReference>
<evidence type="ECO:0000256" key="1">
    <source>
        <dbReference type="ARBA" id="ARBA00022676"/>
    </source>
</evidence>
<dbReference type="CDD" id="cd00761">
    <property type="entry name" value="Glyco_tranf_GTA_type"/>
    <property type="match status" value="1"/>
</dbReference>
<accession>A0A1H6INN1</accession>